<dbReference type="EMBL" id="JAEPQZ010000009">
    <property type="protein sequence ID" value="KAG2177080.1"/>
    <property type="molecule type" value="Genomic_DNA"/>
</dbReference>
<dbReference type="InterPro" id="IPR019419">
    <property type="entry name" value="AIM19"/>
</dbReference>
<sequence length="80" mass="8095">MSTNSTLDNAAESPYPAWAISALSLAAIPAALAKKPGVPSFFQCAAFSAIFGGAGYVTNTGDAENGAGIATGMTMEHEQR</sequence>
<keyword evidence="1" id="KW-1133">Transmembrane helix</keyword>
<name>A0A8H7UBR4_MORIS</name>
<proteinExistence type="predicted"/>
<evidence type="ECO:0000256" key="1">
    <source>
        <dbReference type="SAM" id="Phobius"/>
    </source>
</evidence>
<dbReference type="Pfam" id="PF10315">
    <property type="entry name" value="Aim19"/>
    <property type="match status" value="1"/>
</dbReference>
<dbReference type="AlphaFoldDB" id="A0A8H7UBR4"/>
<keyword evidence="3" id="KW-1185">Reference proteome</keyword>
<keyword evidence="1" id="KW-0472">Membrane</keyword>
<evidence type="ECO:0000313" key="2">
    <source>
        <dbReference type="EMBL" id="KAG2177080.1"/>
    </source>
</evidence>
<gene>
    <name evidence="2" type="ORF">INT43_007736</name>
</gene>
<keyword evidence="1" id="KW-0812">Transmembrane</keyword>
<evidence type="ECO:0000313" key="3">
    <source>
        <dbReference type="Proteomes" id="UP000654370"/>
    </source>
</evidence>
<dbReference type="Proteomes" id="UP000654370">
    <property type="component" value="Unassembled WGS sequence"/>
</dbReference>
<dbReference type="OrthoDB" id="5554402at2759"/>
<feature type="transmembrane region" description="Helical" evidence="1">
    <location>
        <begin position="15"/>
        <end position="33"/>
    </location>
</feature>
<organism evidence="2 3">
    <name type="scientific">Mortierella isabellina</name>
    <name type="common">Filamentous fungus</name>
    <name type="synonym">Umbelopsis isabellina</name>
    <dbReference type="NCBI Taxonomy" id="91625"/>
    <lineage>
        <taxon>Eukaryota</taxon>
        <taxon>Fungi</taxon>
        <taxon>Fungi incertae sedis</taxon>
        <taxon>Mucoromycota</taxon>
        <taxon>Mucoromycotina</taxon>
        <taxon>Umbelopsidomycetes</taxon>
        <taxon>Umbelopsidales</taxon>
        <taxon>Umbelopsidaceae</taxon>
        <taxon>Umbelopsis</taxon>
    </lineage>
</organism>
<reference evidence="2" key="1">
    <citation type="submission" date="2020-12" db="EMBL/GenBank/DDBJ databases">
        <title>Metabolic potential, ecology and presence of endohyphal bacteria is reflected in genomic diversity of Mucoromycotina.</title>
        <authorList>
            <person name="Muszewska A."/>
            <person name="Okrasinska A."/>
            <person name="Steczkiewicz K."/>
            <person name="Drgas O."/>
            <person name="Orlowska M."/>
            <person name="Perlinska-Lenart U."/>
            <person name="Aleksandrzak-Piekarczyk T."/>
            <person name="Szatraj K."/>
            <person name="Zielenkiewicz U."/>
            <person name="Pilsyk S."/>
            <person name="Malc E."/>
            <person name="Mieczkowski P."/>
            <person name="Kruszewska J.S."/>
            <person name="Biernat P."/>
            <person name="Pawlowska J."/>
        </authorList>
    </citation>
    <scope>NUCLEOTIDE SEQUENCE</scope>
    <source>
        <strain evidence="2">WA0000067209</strain>
    </source>
</reference>
<accession>A0A8H7UBR4</accession>
<comment type="caution">
    <text evidence="2">The sequence shown here is derived from an EMBL/GenBank/DDBJ whole genome shotgun (WGS) entry which is preliminary data.</text>
</comment>
<protein>
    <submittedName>
        <fullName evidence="2">Uncharacterized protein</fullName>
    </submittedName>
</protein>